<dbReference type="SUPFAM" id="SSF52794">
    <property type="entry name" value="PTS system IIB component-like"/>
    <property type="match status" value="1"/>
</dbReference>
<dbReference type="InterPro" id="IPR003501">
    <property type="entry name" value="PTS_EIIB_2/3"/>
</dbReference>
<dbReference type="Proteomes" id="UP000181884">
    <property type="component" value="Unassembled WGS sequence"/>
</dbReference>
<dbReference type="PROSITE" id="PS51100">
    <property type="entry name" value="PTS_EIIB_TYPE_3"/>
    <property type="match status" value="1"/>
</dbReference>
<dbReference type="Gene3D" id="3.40.50.2300">
    <property type="match status" value="1"/>
</dbReference>
<dbReference type="PANTHER" id="PTHR34581:SF2">
    <property type="entry name" value="PTS SYSTEM N,N'-DIACETYLCHITOBIOSE-SPECIFIC EIIB COMPONENT"/>
    <property type="match status" value="1"/>
</dbReference>
<evidence type="ECO:0000256" key="4">
    <source>
        <dbReference type="ARBA" id="ARBA00022679"/>
    </source>
</evidence>
<dbReference type="AlphaFoldDB" id="A0A1L8RHT5"/>
<evidence type="ECO:0000256" key="1">
    <source>
        <dbReference type="ARBA" id="ARBA00022448"/>
    </source>
</evidence>
<dbReference type="InterPro" id="IPR051819">
    <property type="entry name" value="PTS_sugar-specific_EIIB"/>
</dbReference>
<dbReference type="InterPro" id="IPR013012">
    <property type="entry name" value="PTS_EIIB_3"/>
</dbReference>
<dbReference type="GO" id="GO:0008982">
    <property type="term" value="F:protein-N(PI)-phosphohistidine-sugar phosphotransferase activity"/>
    <property type="evidence" value="ECO:0007669"/>
    <property type="project" value="InterPro"/>
</dbReference>
<keyword evidence="6" id="KW-0418">Kinase</keyword>
<reference evidence="9 10" key="1">
    <citation type="submission" date="2014-12" db="EMBL/GenBank/DDBJ databases">
        <title>Draft genome sequences of 29 type strains of Enterococci.</title>
        <authorList>
            <person name="Zhong Z."/>
            <person name="Sun Z."/>
            <person name="Liu W."/>
            <person name="Zhang W."/>
            <person name="Zhang H."/>
        </authorList>
    </citation>
    <scope>NUCLEOTIDE SEQUENCE [LARGE SCALE GENOMIC DNA]</scope>
    <source>
        <strain evidence="9 10">DSM 17029</strain>
    </source>
</reference>
<keyword evidence="1" id="KW-0813">Transport</keyword>
<dbReference type="Pfam" id="PF02302">
    <property type="entry name" value="PTS_IIB"/>
    <property type="match status" value="1"/>
</dbReference>
<protein>
    <recommendedName>
        <fullName evidence="8">PTS EIIB type-3 domain-containing protein</fullName>
    </recommendedName>
</protein>
<evidence type="ECO:0000256" key="3">
    <source>
        <dbReference type="ARBA" id="ARBA00022597"/>
    </source>
</evidence>
<evidence type="ECO:0000256" key="5">
    <source>
        <dbReference type="ARBA" id="ARBA00022683"/>
    </source>
</evidence>
<evidence type="ECO:0000256" key="7">
    <source>
        <dbReference type="PROSITE-ProRule" id="PRU00423"/>
    </source>
</evidence>
<dbReference type="InterPro" id="IPR036095">
    <property type="entry name" value="PTS_EIIB-like_sf"/>
</dbReference>
<evidence type="ECO:0000256" key="6">
    <source>
        <dbReference type="ARBA" id="ARBA00022777"/>
    </source>
</evidence>
<dbReference type="STRING" id="214095.RU97_GL000912"/>
<dbReference type="CDD" id="cd05564">
    <property type="entry name" value="PTS_IIB_chitobiose_lichenan"/>
    <property type="match status" value="1"/>
</dbReference>
<keyword evidence="5" id="KW-0598">Phosphotransferase system</keyword>
<keyword evidence="3" id="KW-0762">Sugar transport</keyword>
<dbReference type="EMBL" id="JXKH01000002">
    <property type="protein sequence ID" value="OJG19341.1"/>
    <property type="molecule type" value="Genomic_DNA"/>
</dbReference>
<organism evidence="9 10">
    <name type="scientific">Enterococcus canis</name>
    <dbReference type="NCBI Taxonomy" id="214095"/>
    <lineage>
        <taxon>Bacteria</taxon>
        <taxon>Bacillati</taxon>
        <taxon>Bacillota</taxon>
        <taxon>Bacilli</taxon>
        <taxon>Lactobacillales</taxon>
        <taxon>Enterococcaceae</taxon>
        <taxon>Enterococcus</taxon>
    </lineage>
</organism>
<gene>
    <name evidence="9" type="ORF">RU97_GL000912</name>
</gene>
<sequence length="116" mass="12990">MEEAKMKTLLVCAGGFSTTMMMEAMKKVVKESQKLAEEDYPMEAIGVDKLDRYINDYDVILVGPQLSHKYDYIKGEAEKVNKPTVLLTSDIYGSMDGATVMKQALVAYRKQQLAQA</sequence>
<name>A0A1L8RHT5_9ENTE</name>
<dbReference type="GO" id="GO:0009401">
    <property type="term" value="P:phosphoenolpyruvate-dependent sugar phosphotransferase system"/>
    <property type="evidence" value="ECO:0007669"/>
    <property type="project" value="UniProtKB-KW"/>
</dbReference>
<keyword evidence="4" id="KW-0808">Transferase</keyword>
<comment type="caution">
    <text evidence="9">The sequence shown here is derived from an EMBL/GenBank/DDBJ whole genome shotgun (WGS) entry which is preliminary data.</text>
</comment>
<dbReference type="PANTHER" id="PTHR34581">
    <property type="entry name" value="PTS SYSTEM N,N'-DIACETYLCHITOBIOSE-SPECIFIC EIIB COMPONENT"/>
    <property type="match status" value="1"/>
</dbReference>
<evidence type="ECO:0000256" key="2">
    <source>
        <dbReference type="ARBA" id="ARBA00022553"/>
    </source>
</evidence>
<feature type="modified residue" description="Phosphocysteine; by EIIA" evidence="7">
    <location>
        <position position="12"/>
    </location>
</feature>
<evidence type="ECO:0000259" key="8">
    <source>
        <dbReference type="PROSITE" id="PS51100"/>
    </source>
</evidence>
<accession>A0A1L8RHT5</accession>
<proteinExistence type="predicted"/>
<evidence type="ECO:0000313" key="9">
    <source>
        <dbReference type="EMBL" id="OJG19341.1"/>
    </source>
</evidence>
<evidence type="ECO:0000313" key="10">
    <source>
        <dbReference type="Proteomes" id="UP000181884"/>
    </source>
</evidence>
<keyword evidence="10" id="KW-1185">Reference proteome</keyword>
<feature type="domain" description="PTS EIIB type-3" evidence="8">
    <location>
        <begin position="5"/>
        <end position="114"/>
    </location>
</feature>
<keyword evidence="2" id="KW-0597">Phosphoprotein</keyword>
<dbReference type="GO" id="GO:0016301">
    <property type="term" value="F:kinase activity"/>
    <property type="evidence" value="ECO:0007669"/>
    <property type="project" value="UniProtKB-KW"/>
</dbReference>